<feature type="compositionally biased region" description="Basic residues" evidence="1">
    <location>
        <begin position="191"/>
        <end position="204"/>
    </location>
</feature>
<dbReference type="AlphaFoldDB" id="A0ABD3MIK3"/>
<sequence>MIVVASSTDSTELIYERGVPANFCTVVLSGKIMVMAGSDKFRSDVSNWGVLASRALTDPAYVPDFSAWVLPNQNGVGGCRCIKLDRKAFYNAVDNTAVERTDRNVEGASLAVSMSSIATKDSPCVPSGNNGSGSISAPGNVASARADGIAQTGSMLQPPTRHVPPQPPGDVVHFEHTISNNIQMDEEQKAHSRRQQLRRAFSRARKAESPT</sequence>
<name>A0ABD3MIK3_9STRA</name>
<dbReference type="Proteomes" id="UP001530315">
    <property type="component" value="Unassembled WGS sequence"/>
</dbReference>
<evidence type="ECO:0000313" key="2">
    <source>
        <dbReference type="EMBL" id="KAL3763743.1"/>
    </source>
</evidence>
<evidence type="ECO:0000256" key="1">
    <source>
        <dbReference type="SAM" id="MobiDB-lite"/>
    </source>
</evidence>
<reference evidence="2 3" key="1">
    <citation type="submission" date="2024-10" db="EMBL/GenBank/DDBJ databases">
        <title>Updated reference genomes for cyclostephanoid diatoms.</title>
        <authorList>
            <person name="Roberts W.R."/>
            <person name="Alverson A.J."/>
        </authorList>
    </citation>
    <scope>NUCLEOTIDE SEQUENCE [LARGE SCALE GENOMIC DNA]</scope>
    <source>
        <strain evidence="2 3">AJA276-08</strain>
    </source>
</reference>
<evidence type="ECO:0000313" key="3">
    <source>
        <dbReference type="Proteomes" id="UP001530315"/>
    </source>
</evidence>
<accession>A0ABD3MIK3</accession>
<evidence type="ECO:0008006" key="4">
    <source>
        <dbReference type="Google" id="ProtNLM"/>
    </source>
</evidence>
<comment type="caution">
    <text evidence="2">The sequence shown here is derived from an EMBL/GenBank/DDBJ whole genome shotgun (WGS) entry which is preliminary data.</text>
</comment>
<proteinExistence type="predicted"/>
<organism evidence="2 3">
    <name type="scientific">Stephanodiscus triporus</name>
    <dbReference type="NCBI Taxonomy" id="2934178"/>
    <lineage>
        <taxon>Eukaryota</taxon>
        <taxon>Sar</taxon>
        <taxon>Stramenopiles</taxon>
        <taxon>Ochrophyta</taxon>
        <taxon>Bacillariophyta</taxon>
        <taxon>Coscinodiscophyceae</taxon>
        <taxon>Thalassiosirophycidae</taxon>
        <taxon>Stephanodiscales</taxon>
        <taxon>Stephanodiscaceae</taxon>
        <taxon>Stephanodiscus</taxon>
    </lineage>
</organism>
<gene>
    <name evidence="2" type="ORF">ACHAW5_006187</name>
</gene>
<protein>
    <recommendedName>
        <fullName evidence="4">Cyclic nucleotide-binding domain-containing protein</fullName>
    </recommendedName>
</protein>
<dbReference type="EMBL" id="JALLAZ020001794">
    <property type="protein sequence ID" value="KAL3763743.1"/>
    <property type="molecule type" value="Genomic_DNA"/>
</dbReference>
<keyword evidence="3" id="KW-1185">Reference proteome</keyword>
<feature type="region of interest" description="Disordered" evidence="1">
    <location>
        <begin position="182"/>
        <end position="211"/>
    </location>
</feature>